<protein>
    <submittedName>
        <fullName evidence="2">TfoX/Sxy family protein</fullName>
    </submittedName>
</protein>
<gene>
    <name evidence="2" type="ORF">H0I39_17210</name>
</gene>
<organism evidence="2 3">
    <name type="scientific">Ottowia beijingensis</name>
    <dbReference type="NCBI Taxonomy" id="1207057"/>
    <lineage>
        <taxon>Bacteria</taxon>
        <taxon>Pseudomonadati</taxon>
        <taxon>Pseudomonadota</taxon>
        <taxon>Betaproteobacteria</taxon>
        <taxon>Burkholderiales</taxon>
        <taxon>Comamonadaceae</taxon>
        <taxon>Ottowia</taxon>
    </lineage>
</organism>
<dbReference type="SUPFAM" id="SSF159894">
    <property type="entry name" value="YgaC/TfoX-N like"/>
    <property type="match status" value="1"/>
</dbReference>
<keyword evidence="3" id="KW-1185">Reference proteome</keyword>
<name>A0A853IY83_9BURK</name>
<evidence type="ECO:0000313" key="3">
    <source>
        <dbReference type="Proteomes" id="UP000589716"/>
    </source>
</evidence>
<dbReference type="Gene3D" id="3.30.1460.30">
    <property type="entry name" value="YgaC/TfoX-N like chaperone"/>
    <property type="match status" value="1"/>
</dbReference>
<evidence type="ECO:0000259" key="1">
    <source>
        <dbReference type="Pfam" id="PF04993"/>
    </source>
</evidence>
<feature type="domain" description="TfoX N-terminal" evidence="1">
    <location>
        <begin position="13"/>
        <end position="95"/>
    </location>
</feature>
<dbReference type="AlphaFoldDB" id="A0A853IY83"/>
<dbReference type="EMBL" id="JACCKX010000001">
    <property type="protein sequence ID" value="NZA03030.1"/>
    <property type="molecule type" value="Genomic_DNA"/>
</dbReference>
<dbReference type="Pfam" id="PF04993">
    <property type="entry name" value="TfoX_N"/>
    <property type="match status" value="1"/>
</dbReference>
<reference evidence="2 3" key="1">
    <citation type="submission" date="2020-07" db="EMBL/GenBank/DDBJ databases">
        <authorList>
            <person name="Maaloum M."/>
        </authorList>
    </citation>
    <scope>NUCLEOTIDE SEQUENCE [LARGE SCALE GENOMIC DNA]</scope>
    <source>
        <strain evidence="2 3">GCS-AN-3</strain>
    </source>
</reference>
<dbReference type="RefSeq" id="WP_180551294.1">
    <property type="nucleotide sequence ID" value="NZ_JACCKX010000001.1"/>
</dbReference>
<evidence type="ECO:0000313" key="2">
    <source>
        <dbReference type="EMBL" id="NZA03030.1"/>
    </source>
</evidence>
<proteinExistence type="predicted"/>
<dbReference type="InterPro" id="IPR007076">
    <property type="entry name" value="TfoX_N"/>
</dbReference>
<dbReference type="Proteomes" id="UP000589716">
    <property type="component" value="Unassembled WGS sequence"/>
</dbReference>
<comment type="caution">
    <text evidence="2">The sequence shown here is derived from an EMBL/GenBank/DDBJ whole genome shotgun (WGS) entry which is preliminary data.</text>
</comment>
<sequence length="113" mass="12408">MPTRPETLQFLLDQLASLPGVRVSKTFGEYCLYVDGRSVGFVCNDQLFLKPTDAGRAVLGQPVLGAPYHWVQTPHYLLSADRWDDRDAMHAAVMATAGALPCPKPRKPKAAAR</sequence>
<accession>A0A853IY83</accession>